<feature type="region of interest" description="Disordered" evidence="1">
    <location>
        <begin position="59"/>
        <end position="207"/>
    </location>
</feature>
<gene>
    <name evidence="4" type="ORF">FYJ68_03875</name>
</gene>
<organism evidence="4 5">
    <name type="scientific">Olsenella porci</name>
    <dbReference type="NCBI Taxonomy" id="2652279"/>
    <lineage>
        <taxon>Bacteria</taxon>
        <taxon>Bacillati</taxon>
        <taxon>Actinomycetota</taxon>
        <taxon>Coriobacteriia</taxon>
        <taxon>Coriobacteriales</taxon>
        <taxon>Atopobiaceae</taxon>
        <taxon>Olsenella</taxon>
    </lineage>
</organism>
<sequence>MKLRSSRAAAAAGAGLAFALSLSAAPVVSWAQERPLIVSDSVASTEEAVAAESSLVVANDGGADSSASVTESQAPSTGVPSASEGADGVNSGAASGPASNESDALLPDTTEDEGITNQGTEAPDVQAGEKGVTPNAPSVPDGAEGDPTSDATTSTEQGADESAGTTNTDEGETNLGGGAVASVPSETSATQPDASGEKAQTVQSEKSDVSRYQNLYRLYNPNSGEHFYTSSLSEMLYLAGCGWRYEGVGWVAPVTSGTPVYRMYNPNAGDHHYTTNAAERDMLRNAGWKYEGIGWYSDGSSGTAVFRQYNPNAASGSHNFTTSAAERGNLVKVGWSDEGIAWYGSNHATVRLSQGRWIVTSAWGSLQRYWLGQDATIARSRLVDPSEGSGWYARATSDGSVVRGKYVDRGTGFVYLANNDGRLEGPGRVTTSAYDGGARHSYLIDETAHAAIPGLHALGDGTSLTLSGSGWLLQGGSGSWNDQTYLADANAVLAPNLTATFATQKGKQPQTVRSFAANGRLYVFLPSYASLSNVTLGALLQDGSPVNALVRGNGDFVALDGSAIDLATLCGVDPSSKSVTLSLAREGYDSVFQVVVMRSSGVETIFLNSEDPDDKGRAFVEADPHHNTKANVEVVAIADDGTVVYSKDNPDKGKFSTVKGRGNSTWGGKKKPYQISLNKKADLLQTGEKDNAQKKWILLANANDASQLHSTIAYNLALELGMVGVECRPVDLYYDGEYRGSYLLTEKVEIKPGRVDIDSLEDRIEEANPDVDLGSLPTRTATNKYGYTYQYVEGVKDPDDISGGYLLEIDNAWYKGETCWFQNSDRVVVVKSPEVASKDAIRRISEAYEEALRNARANRFNLSGSYSMDLDSLSKTWLLSEFCKNIDAFNTSTYLYLDSGSKTFMAQPVWDFDGSMGVRTDWPNSDFSRYEDIVIPTGRWVIGIPSVQRRAKAIYRNELSKLVGNVLLSNSEDAVGDAGHLHSLAYYRSQVSDSQAMDKVMWGISVMRNEVTPFHTWGQNVDYLAHWLSARNAWFGTNVSHLGDFNSTNRTFTYAGFDYGLVYDYDYYLQMNPDVAAAFHGDPELTLRHFVEHGMAEGRASSRMFDLATYKANNPDVVAAFGSRTAEYYRHYCTYGFKEARVAV</sequence>
<evidence type="ECO:0000313" key="5">
    <source>
        <dbReference type="Proteomes" id="UP000469325"/>
    </source>
</evidence>
<name>A0A6N7XQJ2_9ACTN</name>
<dbReference type="InterPro" id="IPR014867">
    <property type="entry name" value="Spore_coat_CotH_CotH2/3/7"/>
</dbReference>
<accession>A0A6N7XQJ2</accession>
<evidence type="ECO:0000313" key="4">
    <source>
        <dbReference type="EMBL" id="MST72246.1"/>
    </source>
</evidence>
<reference evidence="4 5" key="1">
    <citation type="submission" date="2019-08" db="EMBL/GenBank/DDBJ databases">
        <title>In-depth cultivation of the pig gut microbiome towards novel bacterial diversity and tailored functional studies.</title>
        <authorList>
            <person name="Wylensek D."/>
            <person name="Hitch T.C.A."/>
            <person name="Clavel T."/>
        </authorList>
    </citation>
    <scope>NUCLEOTIDE SEQUENCE [LARGE SCALE GENOMIC DNA]</scope>
    <source>
        <strain evidence="4 5">CA-Schmier-601-WT-1</strain>
    </source>
</reference>
<feature type="compositionally biased region" description="Polar residues" evidence="1">
    <location>
        <begin position="65"/>
        <end position="80"/>
    </location>
</feature>
<feature type="domain" description="DUF5648" evidence="3">
    <location>
        <begin position="215"/>
        <end position="344"/>
    </location>
</feature>
<keyword evidence="5" id="KW-1185">Reference proteome</keyword>
<evidence type="ECO:0000256" key="1">
    <source>
        <dbReference type="SAM" id="MobiDB-lite"/>
    </source>
</evidence>
<proteinExistence type="predicted"/>
<feature type="compositionally biased region" description="Polar residues" evidence="1">
    <location>
        <begin position="184"/>
        <end position="204"/>
    </location>
</feature>
<dbReference type="Pfam" id="PF08757">
    <property type="entry name" value="CotH"/>
    <property type="match status" value="1"/>
</dbReference>
<dbReference type="EMBL" id="VUNC01000002">
    <property type="protein sequence ID" value="MST72246.1"/>
    <property type="molecule type" value="Genomic_DNA"/>
</dbReference>
<evidence type="ECO:0000259" key="3">
    <source>
        <dbReference type="Pfam" id="PF18885"/>
    </source>
</evidence>
<comment type="caution">
    <text evidence="4">The sequence shown here is derived from an EMBL/GenBank/DDBJ whole genome shotgun (WGS) entry which is preliminary data.</text>
</comment>
<dbReference type="RefSeq" id="WP_154434142.1">
    <property type="nucleotide sequence ID" value="NZ_VUNC01000002.1"/>
</dbReference>
<keyword evidence="2" id="KW-0732">Signal</keyword>
<feature type="signal peptide" evidence="2">
    <location>
        <begin position="1"/>
        <end position="24"/>
    </location>
</feature>
<dbReference type="InterPro" id="IPR043708">
    <property type="entry name" value="DUF5648"/>
</dbReference>
<dbReference type="Proteomes" id="UP000469325">
    <property type="component" value="Unassembled WGS sequence"/>
</dbReference>
<feature type="chain" id="PRO_5038538267" description="DUF5648 domain-containing protein" evidence="2">
    <location>
        <begin position="25"/>
        <end position="1144"/>
    </location>
</feature>
<dbReference type="Pfam" id="PF18885">
    <property type="entry name" value="DUF5648"/>
    <property type="match status" value="1"/>
</dbReference>
<feature type="compositionally biased region" description="Polar residues" evidence="1">
    <location>
        <begin position="149"/>
        <end position="168"/>
    </location>
</feature>
<evidence type="ECO:0000256" key="2">
    <source>
        <dbReference type="SAM" id="SignalP"/>
    </source>
</evidence>
<dbReference type="AlphaFoldDB" id="A0A6N7XQJ2"/>
<protein>
    <recommendedName>
        <fullName evidence="3">DUF5648 domain-containing protein</fullName>
    </recommendedName>
</protein>